<dbReference type="GO" id="GO:0032922">
    <property type="term" value="P:circadian regulation of gene expression"/>
    <property type="evidence" value="ECO:0007669"/>
    <property type="project" value="InterPro"/>
</dbReference>
<dbReference type="CDD" id="cd00130">
    <property type="entry name" value="PAS"/>
    <property type="match status" value="2"/>
</dbReference>
<keyword evidence="7" id="KW-0832">Ubl conjugation</keyword>
<evidence type="ECO:0000256" key="8">
    <source>
        <dbReference type="ARBA" id="ARBA00023015"/>
    </source>
</evidence>
<dbReference type="GO" id="GO:0048513">
    <property type="term" value="P:animal organ development"/>
    <property type="evidence" value="ECO:0007669"/>
    <property type="project" value="UniProtKB-ARBA"/>
</dbReference>
<evidence type="ECO:0000256" key="12">
    <source>
        <dbReference type="ARBA" id="ARBA00023163"/>
    </source>
</evidence>
<evidence type="ECO:0000256" key="2">
    <source>
        <dbReference type="ARBA" id="ARBA00022490"/>
    </source>
</evidence>
<comment type="caution">
    <text evidence="19">The sequence shown here is derived from an EMBL/GenBank/DDBJ whole genome shotgun (WGS) entry which is preliminary data.</text>
</comment>
<proteinExistence type="predicted"/>
<comment type="subcellular location">
    <subcellularLocation>
        <location evidence="1">Cytoplasm</location>
        <location evidence="1">Cytosol</location>
    </subcellularLocation>
</comment>
<dbReference type="InterPro" id="IPR000014">
    <property type="entry name" value="PAS"/>
</dbReference>
<evidence type="ECO:0000313" key="19">
    <source>
        <dbReference type="EMBL" id="KAF5902252.1"/>
    </source>
</evidence>
<evidence type="ECO:0000256" key="5">
    <source>
        <dbReference type="ARBA" id="ARBA00022737"/>
    </source>
</evidence>
<keyword evidence="8" id="KW-0805">Transcription regulation</keyword>
<evidence type="ECO:0000256" key="9">
    <source>
        <dbReference type="ARBA" id="ARBA00023108"/>
    </source>
</evidence>
<evidence type="ECO:0000256" key="15">
    <source>
        <dbReference type="SAM" id="Coils"/>
    </source>
</evidence>
<dbReference type="Gene3D" id="4.10.280.10">
    <property type="entry name" value="Helix-loop-helix DNA-binding domain"/>
    <property type="match status" value="1"/>
</dbReference>
<feature type="compositionally biased region" description="Basic and acidic residues" evidence="16">
    <location>
        <begin position="408"/>
        <end position="417"/>
    </location>
</feature>
<dbReference type="PANTHER" id="PTHR46055:SF2">
    <property type="entry name" value="CIRCADIAN LOCOMOTER OUTPUT CYCLES PROTEIN KAPUT"/>
    <property type="match status" value="1"/>
</dbReference>
<reference evidence="19" key="1">
    <citation type="submission" date="2020-07" db="EMBL/GenBank/DDBJ databases">
        <title>Clarias magur genome sequencing, assembly and annotation.</title>
        <authorList>
            <person name="Kushwaha B."/>
            <person name="Kumar R."/>
            <person name="Das P."/>
            <person name="Joshi C.G."/>
            <person name="Kumar D."/>
            <person name="Nagpure N.S."/>
            <person name="Pandey M."/>
            <person name="Agarwal S."/>
            <person name="Srivastava S."/>
            <person name="Singh M."/>
            <person name="Sahoo L."/>
            <person name="Jayasankar P."/>
            <person name="Meher P.K."/>
            <person name="Koringa P.G."/>
            <person name="Iquebal M.A."/>
            <person name="Das S.P."/>
            <person name="Bit A."/>
            <person name="Patnaik S."/>
            <person name="Patel N."/>
            <person name="Shah T.M."/>
            <person name="Hinsu A."/>
            <person name="Jena J.K."/>
        </authorList>
    </citation>
    <scope>NUCLEOTIDE SEQUENCE</scope>
    <source>
        <strain evidence="19">CIFAMagur01</strain>
        <tissue evidence="19">Testis</tissue>
    </source>
</reference>
<feature type="compositionally biased region" description="Low complexity" evidence="16">
    <location>
        <begin position="477"/>
        <end position="497"/>
    </location>
</feature>
<protein>
    <recommendedName>
        <fullName evidence="14">Circadian locomoter output cycles protein kaput</fullName>
    </recommendedName>
</protein>
<feature type="region of interest" description="Disordered" evidence="16">
    <location>
        <begin position="714"/>
        <end position="734"/>
    </location>
</feature>
<keyword evidence="5" id="KW-0677">Repeat</keyword>
<dbReference type="SUPFAM" id="SSF55785">
    <property type="entry name" value="PYP-like sensor domain (PAS domain)"/>
    <property type="match status" value="2"/>
</dbReference>
<dbReference type="FunFam" id="4.10.280.10:FF:000013">
    <property type="entry name" value="Circadian locomoter output cycles protein kaput"/>
    <property type="match status" value="1"/>
</dbReference>
<sequence length="804" mass="90391">MSSTDRDDGSVFDELMEEDERDKAKRVSRNKSEKRRRDQFNVLIKELGTLLPANTRRMDKSTILQKSIDYLRKHKEIAAQSESSEIRQDWKPSFLSNEEFTQLMLEALDGFFLAILTDGNVLYVSESVTSLLGHLPSDLVDQNLLNFLPVGEHSDVCKALSSHPEGENLSPEYLRTKGQLEFCCHMLRGSMDPKAPPVYEYVRFIGNFKSLSNMPRITRNGLEGVLQRSLRPAFDDHVCFVATVRLAKPQFIKEMCTVEEPNEEFTSRHSLEWKFLLLDHRAPPIIGYLPFEVLGTSGYDYYHVDDLESLAKCHEHLMQFGKGKSCYYRFLTKGQQWIWLQTHYYITYHQWNSRPEFIVCTHTVVSYAEVRAEQRREMGIEETPSEKTVDKSQDSGSESQLNTSSLKEVLERFDRSRTPSTSSHSSRKSSRTAMSDSTCTSTPSKLQMDVSTPPQPSTVDMTKQRRSSLGSQNVPASSPSQVNQQQQQQPQQQPQNNTQQYAIQLNAMQHLKEQLEQRTQMIEANIKKQQEELRQIHEQLQKVQGQGLQMYLQQSSAGVSVQLPHVSGASGSQAEVGAQSVTSSAHGGTHPGIQQQQAPPLQQQQAPPLQQQQAPPPQQQSSQGSVLTQGSVYNTMMVSQPGTGSVVQIPSTPSHNISQVTTINRFPGQQLVTKLVTAPMACSTVMVPTTMFMGQVVTAYSPFAQQQSQTQVIAVPPDSQQQQQQQCLPQPQQQQPFLQGTHILQSNQPTQLILQAFPIQQQGAFATAQQPPQQKPQQQLKPHSLKPSKTSSSHQTDNSSTQAQ</sequence>
<keyword evidence="3" id="KW-1017">Isopeptide bond</keyword>
<evidence type="ECO:0000256" key="4">
    <source>
        <dbReference type="ARBA" id="ARBA00022553"/>
    </source>
</evidence>
<dbReference type="Pfam" id="PF00010">
    <property type="entry name" value="HLH"/>
    <property type="match status" value="1"/>
</dbReference>
<feature type="domain" description="PAS" evidence="17">
    <location>
        <begin position="97"/>
        <end position="145"/>
    </location>
</feature>
<dbReference type="EMBL" id="QNUK01000094">
    <property type="protein sequence ID" value="KAF5902252.1"/>
    <property type="molecule type" value="Genomic_DNA"/>
</dbReference>
<feature type="region of interest" description="Disordered" evidence="16">
    <location>
        <begin position="376"/>
        <end position="497"/>
    </location>
</feature>
<evidence type="ECO:0000256" key="11">
    <source>
        <dbReference type="ARBA" id="ARBA00023159"/>
    </source>
</evidence>
<feature type="compositionally biased region" description="Acidic residues" evidence="16">
    <location>
        <begin position="10"/>
        <end position="20"/>
    </location>
</feature>
<keyword evidence="9" id="KW-0090">Biological rhythms</keyword>
<feature type="compositionally biased region" description="Polar residues" evidence="16">
    <location>
        <begin position="787"/>
        <end position="804"/>
    </location>
</feature>
<dbReference type="InterPro" id="IPR001610">
    <property type="entry name" value="PAC"/>
</dbReference>
<evidence type="ECO:0000313" key="20">
    <source>
        <dbReference type="Proteomes" id="UP000727407"/>
    </source>
</evidence>
<organism evidence="19 20">
    <name type="scientific">Clarias magur</name>
    <name type="common">Asian catfish</name>
    <name type="synonym">Macropteronotus magur</name>
    <dbReference type="NCBI Taxonomy" id="1594786"/>
    <lineage>
        <taxon>Eukaryota</taxon>
        <taxon>Metazoa</taxon>
        <taxon>Chordata</taxon>
        <taxon>Craniata</taxon>
        <taxon>Vertebrata</taxon>
        <taxon>Euteleostomi</taxon>
        <taxon>Actinopterygii</taxon>
        <taxon>Neopterygii</taxon>
        <taxon>Teleostei</taxon>
        <taxon>Ostariophysi</taxon>
        <taxon>Siluriformes</taxon>
        <taxon>Clariidae</taxon>
        <taxon>Clarias</taxon>
    </lineage>
</organism>
<feature type="compositionally biased region" description="Basic residues" evidence="16">
    <location>
        <begin position="24"/>
        <end position="34"/>
    </location>
</feature>
<dbReference type="PROSITE" id="PS50888">
    <property type="entry name" value="BHLH"/>
    <property type="match status" value="1"/>
</dbReference>
<dbReference type="GO" id="GO:0046983">
    <property type="term" value="F:protein dimerization activity"/>
    <property type="evidence" value="ECO:0007669"/>
    <property type="project" value="InterPro"/>
</dbReference>
<dbReference type="Proteomes" id="UP000727407">
    <property type="component" value="Unassembled WGS sequence"/>
</dbReference>
<evidence type="ECO:0000259" key="18">
    <source>
        <dbReference type="PROSITE" id="PS50888"/>
    </source>
</evidence>
<feature type="compositionally biased region" description="Low complexity" evidence="16">
    <location>
        <begin position="763"/>
        <end position="779"/>
    </location>
</feature>
<evidence type="ECO:0000256" key="3">
    <source>
        <dbReference type="ARBA" id="ARBA00022499"/>
    </source>
</evidence>
<dbReference type="Pfam" id="PF00989">
    <property type="entry name" value="PAS"/>
    <property type="match status" value="1"/>
</dbReference>
<dbReference type="InterPro" id="IPR035965">
    <property type="entry name" value="PAS-like_dom_sf"/>
</dbReference>
<feature type="compositionally biased region" description="Low complexity" evidence="16">
    <location>
        <begin position="594"/>
        <end position="623"/>
    </location>
</feature>
<feature type="compositionally biased region" description="Basic and acidic residues" evidence="16">
    <location>
        <begin position="376"/>
        <end position="393"/>
    </location>
</feature>
<dbReference type="InterPro" id="IPR011598">
    <property type="entry name" value="bHLH_dom"/>
</dbReference>
<feature type="compositionally biased region" description="Polar residues" evidence="16">
    <location>
        <begin position="438"/>
        <end position="476"/>
    </location>
</feature>
<dbReference type="InterPro" id="IPR047230">
    <property type="entry name" value="CLOCK-like"/>
</dbReference>
<dbReference type="Gene3D" id="3.30.450.20">
    <property type="entry name" value="PAS domain"/>
    <property type="match status" value="2"/>
</dbReference>
<name>A0A8J4X2R0_CLAMG</name>
<feature type="compositionally biased region" description="Low complexity" evidence="16">
    <location>
        <begin position="720"/>
        <end position="734"/>
    </location>
</feature>
<keyword evidence="11" id="KW-0010">Activator</keyword>
<gene>
    <name evidence="19" type="ORF">DAT39_008016</name>
</gene>
<dbReference type="SMART" id="SM00353">
    <property type="entry name" value="HLH"/>
    <property type="match status" value="1"/>
</dbReference>
<evidence type="ECO:0000256" key="13">
    <source>
        <dbReference type="ARBA" id="ARBA00023242"/>
    </source>
</evidence>
<keyword evidence="2" id="KW-0963">Cytoplasm</keyword>
<dbReference type="FunFam" id="3.30.450.20:FF:000016">
    <property type="entry name" value="Circadian locomoter output cycles protein"/>
    <property type="match status" value="1"/>
</dbReference>
<evidence type="ECO:0000256" key="16">
    <source>
        <dbReference type="SAM" id="MobiDB-lite"/>
    </source>
</evidence>
<evidence type="ECO:0000256" key="6">
    <source>
        <dbReference type="ARBA" id="ARBA00022763"/>
    </source>
</evidence>
<keyword evidence="10" id="KW-0238">DNA-binding</keyword>
<dbReference type="Pfam" id="PF14598">
    <property type="entry name" value="PAS_11"/>
    <property type="match status" value="1"/>
</dbReference>
<dbReference type="PROSITE" id="PS50112">
    <property type="entry name" value="PAS"/>
    <property type="match status" value="1"/>
</dbReference>
<keyword evidence="12" id="KW-0804">Transcription</keyword>
<keyword evidence="20" id="KW-1185">Reference proteome</keyword>
<dbReference type="GO" id="GO:0006974">
    <property type="term" value="P:DNA damage response"/>
    <property type="evidence" value="ECO:0007669"/>
    <property type="project" value="UniProtKB-KW"/>
</dbReference>
<accession>A0A8J4X2R0</accession>
<dbReference type="GO" id="GO:1990513">
    <property type="term" value="C:CLOCK-BMAL transcription complex"/>
    <property type="evidence" value="ECO:0007669"/>
    <property type="project" value="TreeGrafter"/>
</dbReference>
<dbReference type="InterPro" id="IPR013767">
    <property type="entry name" value="PAS_fold"/>
</dbReference>
<evidence type="ECO:0000259" key="17">
    <source>
        <dbReference type="PROSITE" id="PS50112"/>
    </source>
</evidence>
<feature type="region of interest" description="Disordered" evidence="16">
    <location>
        <begin position="1"/>
        <end position="34"/>
    </location>
</feature>
<feature type="region of interest" description="Disordered" evidence="16">
    <location>
        <begin position="763"/>
        <end position="804"/>
    </location>
</feature>
<dbReference type="PANTHER" id="PTHR46055">
    <property type="entry name" value="CIRCADIAN LOCOMOTER OUTPUT CYCLES PROTEIN KAPUT"/>
    <property type="match status" value="1"/>
</dbReference>
<dbReference type="SMART" id="SM00091">
    <property type="entry name" value="PAS"/>
    <property type="match status" value="2"/>
</dbReference>
<evidence type="ECO:0000256" key="10">
    <source>
        <dbReference type="ARBA" id="ARBA00023125"/>
    </source>
</evidence>
<dbReference type="InterPro" id="IPR036638">
    <property type="entry name" value="HLH_DNA-bd_sf"/>
</dbReference>
<dbReference type="InterPro" id="IPR001067">
    <property type="entry name" value="Nuc_translocat"/>
</dbReference>
<keyword evidence="13" id="KW-0539">Nucleus</keyword>
<evidence type="ECO:0000256" key="14">
    <source>
        <dbReference type="ARBA" id="ARBA00040572"/>
    </source>
</evidence>
<feature type="region of interest" description="Disordered" evidence="16">
    <location>
        <begin position="570"/>
        <end position="626"/>
    </location>
</feature>
<dbReference type="GO" id="GO:0070888">
    <property type="term" value="F:E-box binding"/>
    <property type="evidence" value="ECO:0007669"/>
    <property type="project" value="TreeGrafter"/>
</dbReference>
<evidence type="ECO:0000256" key="7">
    <source>
        <dbReference type="ARBA" id="ARBA00022843"/>
    </source>
</evidence>
<dbReference type="SUPFAM" id="SSF47459">
    <property type="entry name" value="HLH, helix-loop-helix DNA-binding domain"/>
    <property type="match status" value="1"/>
</dbReference>
<dbReference type="PRINTS" id="PR00785">
    <property type="entry name" value="NCTRNSLOCATR"/>
</dbReference>
<keyword evidence="4" id="KW-0597">Phosphoprotein</keyword>
<dbReference type="CDD" id="cd19734">
    <property type="entry name" value="bHLH-PAS_CLOCK"/>
    <property type="match status" value="1"/>
</dbReference>
<feature type="coiled-coil region" evidence="15">
    <location>
        <begin position="498"/>
        <end position="546"/>
    </location>
</feature>
<dbReference type="AlphaFoldDB" id="A0A8J4X2R0"/>
<feature type="compositionally biased region" description="Polar residues" evidence="16">
    <location>
        <begin position="570"/>
        <end position="586"/>
    </location>
</feature>
<dbReference type="GO" id="GO:0005829">
    <property type="term" value="C:cytosol"/>
    <property type="evidence" value="ECO:0007669"/>
    <property type="project" value="UniProtKB-SubCell"/>
</dbReference>
<dbReference type="OrthoDB" id="411251at2759"/>
<evidence type="ECO:0000256" key="1">
    <source>
        <dbReference type="ARBA" id="ARBA00004514"/>
    </source>
</evidence>
<feature type="compositionally biased region" description="Polar residues" evidence="16">
    <location>
        <begin position="394"/>
        <end position="406"/>
    </location>
</feature>
<keyword evidence="15" id="KW-0175">Coiled coil</keyword>
<feature type="domain" description="BHLH" evidence="18">
    <location>
        <begin position="24"/>
        <end position="74"/>
    </location>
</feature>
<dbReference type="GO" id="GO:0000981">
    <property type="term" value="F:DNA-binding transcription factor activity, RNA polymerase II-specific"/>
    <property type="evidence" value="ECO:0007669"/>
    <property type="project" value="InterPro"/>
</dbReference>
<dbReference type="SMART" id="SM00086">
    <property type="entry name" value="PAC"/>
    <property type="match status" value="1"/>
</dbReference>
<keyword evidence="6" id="KW-0227">DNA damage</keyword>